<dbReference type="eggNOG" id="COG0647">
    <property type="taxonomic scope" value="Bacteria"/>
</dbReference>
<proteinExistence type="predicted"/>
<dbReference type="Proteomes" id="UP000001868">
    <property type="component" value="Chromosome"/>
</dbReference>
<dbReference type="InterPro" id="IPR023214">
    <property type="entry name" value="HAD_sf"/>
</dbReference>
<dbReference type="OrthoDB" id="7192139at2"/>
<gene>
    <name evidence="1" type="ordered locus">PHZ_c1308</name>
</gene>
<dbReference type="Gene3D" id="3.40.50.1000">
    <property type="entry name" value="HAD superfamily/HAD-like"/>
    <property type="match status" value="1"/>
</dbReference>
<evidence type="ECO:0000313" key="1">
    <source>
        <dbReference type="EMBL" id="ACG77722.1"/>
    </source>
</evidence>
<accession>B4R952</accession>
<dbReference type="InterPro" id="IPR036412">
    <property type="entry name" value="HAD-like_sf"/>
</dbReference>
<reference evidence="1 2" key="1">
    <citation type="journal article" date="2008" name="BMC Genomics">
        <title>Complete genome of Phenylobacterium zucineum - a novel facultative intracellular bacterium isolated from human erythroleukemia cell line K562.</title>
        <authorList>
            <person name="Luo Y."/>
            <person name="Xu X."/>
            <person name="Ding Z."/>
            <person name="Liu Z."/>
            <person name="Zhang B."/>
            <person name="Yan Z."/>
            <person name="Sun J."/>
            <person name="Hu S."/>
            <person name="Hu X."/>
        </authorList>
    </citation>
    <scope>NUCLEOTIDE SEQUENCE [LARGE SCALE GENOMIC DNA]</scope>
    <source>
        <strain evidence="1 2">HLK1</strain>
    </source>
</reference>
<evidence type="ECO:0008006" key="3">
    <source>
        <dbReference type="Google" id="ProtNLM"/>
    </source>
</evidence>
<dbReference type="KEGG" id="pzu:PHZ_c1308"/>
<dbReference type="STRING" id="450851.PHZ_c1308"/>
<dbReference type="HOGENOM" id="CLU_110578_0_0_5"/>
<evidence type="ECO:0000313" key="2">
    <source>
        <dbReference type="Proteomes" id="UP000001868"/>
    </source>
</evidence>
<dbReference type="EMBL" id="CP000747">
    <property type="protein sequence ID" value="ACG77722.1"/>
    <property type="molecule type" value="Genomic_DNA"/>
</dbReference>
<name>B4R952_PHEZH</name>
<dbReference type="AlphaFoldDB" id="B4R952"/>
<dbReference type="SUPFAM" id="SSF56784">
    <property type="entry name" value="HAD-like"/>
    <property type="match status" value="1"/>
</dbReference>
<organism evidence="1 2">
    <name type="scientific">Phenylobacterium zucineum (strain HLK1)</name>
    <dbReference type="NCBI Taxonomy" id="450851"/>
    <lineage>
        <taxon>Bacteria</taxon>
        <taxon>Pseudomonadati</taxon>
        <taxon>Pseudomonadota</taxon>
        <taxon>Alphaproteobacteria</taxon>
        <taxon>Caulobacterales</taxon>
        <taxon>Caulobacteraceae</taxon>
        <taxon>Phenylobacterium</taxon>
    </lineage>
</organism>
<keyword evidence="2" id="KW-1185">Reference proteome</keyword>
<sequence length="218" mass="23916">MGHTPSPVAPSLESLGLSIDRPLVLVDVDEVLGLFMQGFGDFLAGHGLEFRIDRFALFQNIYRPGAAEHLDLESGRELFDEFFRTHCHEIEPAPGAIPALNRLADRAEILILSNAPAQAERLRAQWLKRHGLAHPLILNTGPKGPIAAGLVGQTPHPTAFVDDLLPNLDSVAEHSPATATFQHVADERLRPLAPRSERHPRIDDWAALAEAIEAAIRR</sequence>
<protein>
    <recommendedName>
        <fullName evidence="3">HAD family hydrolase</fullName>
    </recommendedName>
</protein>